<dbReference type="SMART" id="SM00028">
    <property type="entry name" value="TPR"/>
    <property type="match status" value="7"/>
</dbReference>
<accession>A0A517MTY1</accession>
<feature type="transmembrane region" description="Helical" evidence="3">
    <location>
        <begin position="211"/>
        <end position="232"/>
    </location>
</feature>
<dbReference type="Pfam" id="PF14559">
    <property type="entry name" value="TPR_19"/>
    <property type="match status" value="1"/>
</dbReference>
<feature type="transmembrane region" description="Helical" evidence="3">
    <location>
        <begin position="347"/>
        <end position="369"/>
    </location>
</feature>
<dbReference type="InterPro" id="IPR019734">
    <property type="entry name" value="TPR_rpt"/>
</dbReference>
<feature type="repeat" description="TPR" evidence="1">
    <location>
        <begin position="580"/>
        <end position="613"/>
    </location>
</feature>
<dbReference type="PANTHER" id="PTHR44366:SF1">
    <property type="entry name" value="UDP-N-ACETYLGLUCOSAMINE--PEPTIDE N-ACETYLGLUCOSAMINYLTRANSFERASE 110 KDA SUBUNIT"/>
    <property type="match status" value="1"/>
</dbReference>
<feature type="transmembrane region" description="Helical" evidence="3">
    <location>
        <begin position="129"/>
        <end position="151"/>
    </location>
</feature>
<feature type="transmembrane region" description="Helical" evidence="3">
    <location>
        <begin position="244"/>
        <end position="260"/>
    </location>
</feature>
<dbReference type="KEGG" id="amob:HG15A2_16090"/>
<dbReference type="InterPro" id="IPR037919">
    <property type="entry name" value="OGT"/>
</dbReference>
<keyword evidence="3" id="KW-0472">Membrane</keyword>
<feature type="transmembrane region" description="Helical" evidence="3">
    <location>
        <begin position="98"/>
        <end position="117"/>
    </location>
</feature>
<dbReference type="OrthoDB" id="7055466at2"/>
<dbReference type="GO" id="GO:0097363">
    <property type="term" value="F:protein O-acetylglucosaminyltransferase activity"/>
    <property type="evidence" value="ECO:0007669"/>
    <property type="project" value="TreeGrafter"/>
</dbReference>
<dbReference type="Pfam" id="PF13432">
    <property type="entry name" value="TPR_16"/>
    <property type="match status" value="1"/>
</dbReference>
<dbReference type="GO" id="GO:0006493">
    <property type="term" value="P:protein O-linked glycosylation"/>
    <property type="evidence" value="ECO:0007669"/>
    <property type="project" value="InterPro"/>
</dbReference>
<dbReference type="AlphaFoldDB" id="A0A517MTY1"/>
<evidence type="ECO:0000256" key="3">
    <source>
        <dbReference type="SAM" id="Phobius"/>
    </source>
</evidence>
<keyword evidence="5" id="KW-1185">Reference proteome</keyword>
<dbReference type="RefSeq" id="WP_145059404.1">
    <property type="nucleotide sequence ID" value="NZ_CP036263.1"/>
</dbReference>
<evidence type="ECO:0000256" key="1">
    <source>
        <dbReference type="PROSITE-ProRule" id="PRU00339"/>
    </source>
</evidence>
<dbReference type="EMBL" id="CP036263">
    <property type="protein sequence ID" value="QDS98336.1"/>
    <property type="molecule type" value="Genomic_DNA"/>
</dbReference>
<feature type="repeat" description="TPR" evidence="1">
    <location>
        <begin position="614"/>
        <end position="647"/>
    </location>
</feature>
<keyword evidence="3" id="KW-0812">Transmembrane</keyword>
<dbReference type="InterPro" id="IPR011990">
    <property type="entry name" value="TPR-like_helical_dom_sf"/>
</dbReference>
<gene>
    <name evidence="4" type="ORF">HG15A2_16090</name>
</gene>
<feature type="transmembrane region" description="Helical" evidence="3">
    <location>
        <begin position="37"/>
        <end position="58"/>
    </location>
</feature>
<feature type="transmembrane region" description="Helical" evidence="3">
    <location>
        <begin position="172"/>
        <end position="199"/>
    </location>
</feature>
<feature type="repeat" description="TPR" evidence="1">
    <location>
        <begin position="648"/>
        <end position="681"/>
    </location>
</feature>
<dbReference type="Pfam" id="PF13181">
    <property type="entry name" value="TPR_8"/>
    <property type="match status" value="2"/>
</dbReference>
<sequence length="727" mass="81732">MSTAVPSAESAAPEKIGSSSPEEAPRRAWIISPAWDLAYLVATPLVIVPAVLLVVRNWVSPEKVALTVISFASLGHHLPGFMRAYGDRELFARFRWRFLLAPPLLFLLALLFSPPAWLAQRLDLPWGHLHGLELILLVWGTWHGLMQTYGFMRIYDVKLGETKPREARLDHALCLVMFIAGVVFSDSRVFGIATAMWQAGLPVFGPEWLTTVRWTVGLAGTVVGLLYVVNLFVRWREGRPVNGVKLLLALSTGWFYWYTGRLSTNLLIGLAMFEIYHAVQYFAIVWIYNRRLFERAGERFGWLGFLFRDRASMLGIYLALIAAYSSIRYFTGDASSYIFTSGGNDAYQWLFALFVTSSLLHFYFDGFIWKVSDRRTQQNLVDSQSSASRLELSVPAMKHTAKWAVFAVLACGLLLSERKLLSGETGKREAEIREGLAELTPDLPEVQLLRSRAELLAGNKVEAVRLARAAVRLRPNAANIHLNAAAVLMGSGDLEAARELLEPLVAKNSKEFQPAADLAFVYDRQGNPEKADAMYREAIRRQPSLAEPRQQLVEFLRRHDRPIEALKEMQRVAQLLPKDYQTALALGDVLKATGEFDTAEQEFLRAASLKPNSSEPYYQLGLLHLSQQALPQATLAFEQAIALKPKRFDAQRLLGECYYEQQAWPAAIETFKECLRLRPELEENYINLASAHDQNGNLTAARAVLQAGIKRLPDAQQLQRAIELLAE</sequence>
<protein>
    <submittedName>
        <fullName evidence="4">Tetratricopeptide repeat protein</fullName>
    </submittedName>
</protein>
<dbReference type="PANTHER" id="PTHR44366">
    <property type="entry name" value="UDP-N-ACETYLGLUCOSAMINE--PEPTIDE N-ACETYLGLUCOSAMINYLTRANSFERASE 110 KDA SUBUNIT"/>
    <property type="match status" value="1"/>
</dbReference>
<feature type="transmembrane region" description="Helical" evidence="3">
    <location>
        <begin position="266"/>
        <end position="289"/>
    </location>
</feature>
<keyword evidence="3" id="KW-1133">Transmembrane helix</keyword>
<feature type="region of interest" description="Disordered" evidence="2">
    <location>
        <begin position="1"/>
        <end position="21"/>
    </location>
</feature>
<evidence type="ECO:0000313" key="4">
    <source>
        <dbReference type="EMBL" id="QDS98336.1"/>
    </source>
</evidence>
<evidence type="ECO:0000313" key="5">
    <source>
        <dbReference type="Proteomes" id="UP000319852"/>
    </source>
</evidence>
<evidence type="ECO:0000256" key="2">
    <source>
        <dbReference type="SAM" id="MobiDB-lite"/>
    </source>
</evidence>
<proteinExistence type="predicted"/>
<reference evidence="4 5" key="1">
    <citation type="submission" date="2019-02" db="EMBL/GenBank/DDBJ databases">
        <title>Deep-cultivation of Planctomycetes and their phenomic and genomic characterization uncovers novel biology.</title>
        <authorList>
            <person name="Wiegand S."/>
            <person name="Jogler M."/>
            <person name="Boedeker C."/>
            <person name="Pinto D."/>
            <person name="Vollmers J."/>
            <person name="Rivas-Marin E."/>
            <person name="Kohn T."/>
            <person name="Peeters S.H."/>
            <person name="Heuer A."/>
            <person name="Rast P."/>
            <person name="Oberbeckmann S."/>
            <person name="Bunk B."/>
            <person name="Jeske O."/>
            <person name="Meyerdierks A."/>
            <person name="Storesund J.E."/>
            <person name="Kallscheuer N."/>
            <person name="Luecker S."/>
            <person name="Lage O.M."/>
            <person name="Pohl T."/>
            <person name="Merkel B.J."/>
            <person name="Hornburger P."/>
            <person name="Mueller R.-W."/>
            <person name="Bruemmer F."/>
            <person name="Labrenz M."/>
            <person name="Spormann A.M."/>
            <person name="Op den Camp H."/>
            <person name="Overmann J."/>
            <person name="Amann R."/>
            <person name="Jetten M.S.M."/>
            <person name="Mascher T."/>
            <person name="Medema M.H."/>
            <person name="Devos D.P."/>
            <person name="Kaster A.-K."/>
            <person name="Ovreas L."/>
            <person name="Rohde M."/>
            <person name="Galperin M.Y."/>
            <person name="Jogler C."/>
        </authorList>
    </citation>
    <scope>NUCLEOTIDE SEQUENCE [LARGE SCALE GENOMIC DNA]</scope>
    <source>
        <strain evidence="4 5">HG15A2</strain>
    </source>
</reference>
<dbReference type="Proteomes" id="UP000319852">
    <property type="component" value="Chromosome"/>
</dbReference>
<dbReference type="SUPFAM" id="SSF48452">
    <property type="entry name" value="TPR-like"/>
    <property type="match status" value="1"/>
</dbReference>
<dbReference type="PROSITE" id="PS50005">
    <property type="entry name" value="TPR"/>
    <property type="match status" value="3"/>
</dbReference>
<dbReference type="Gene3D" id="1.25.40.10">
    <property type="entry name" value="Tetratricopeptide repeat domain"/>
    <property type="match status" value="1"/>
</dbReference>
<keyword evidence="1" id="KW-0802">TPR repeat</keyword>
<name>A0A517MTY1_9BACT</name>
<feature type="transmembrane region" description="Helical" evidence="3">
    <location>
        <begin position="310"/>
        <end position="327"/>
    </location>
</feature>
<organism evidence="4 5">
    <name type="scientific">Adhaeretor mobilis</name>
    <dbReference type="NCBI Taxonomy" id="1930276"/>
    <lineage>
        <taxon>Bacteria</taxon>
        <taxon>Pseudomonadati</taxon>
        <taxon>Planctomycetota</taxon>
        <taxon>Planctomycetia</taxon>
        <taxon>Pirellulales</taxon>
        <taxon>Lacipirellulaceae</taxon>
        <taxon>Adhaeretor</taxon>
    </lineage>
</organism>